<reference evidence="2 3" key="1">
    <citation type="submission" date="2018-09" db="EMBL/GenBank/DDBJ databases">
        <title>Murine metabolic-syndrome-specific gut microbial biobank.</title>
        <authorList>
            <person name="Liu C."/>
        </authorList>
    </citation>
    <scope>NUCLEOTIDE SEQUENCE [LARGE SCALE GENOMIC DNA]</scope>
    <source>
        <strain evidence="2 3">0.1X-D8-26</strain>
    </source>
</reference>
<dbReference type="InterPro" id="IPR000182">
    <property type="entry name" value="GNAT_dom"/>
</dbReference>
<protein>
    <submittedName>
        <fullName evidence="2">GNAT family N-acetyltransferase</fullName>
    </submittedName>
</protein>
<dbReference type="AlphaFoldDB" id="A0A3L8A5N7"/>
<dbReference type="Pfam" id="PF13673">
    <property type="entry name" value="Acetyltransf_10"/>
    <property type="match status" value="1"/>
</dbReference>
<keyword evidence="2" id="KW-0808">Transferase</keyword>
<evidence type="ECO:0000313" key="2">
    <source>
        <dbReference type="EMBL" id="RLT78487.1"/>
    </source>
</evidence>
<organism evidence="2 3">
    <name type="scientific">Bacteroides acidifaciens</name>
    <dbReference type="NCBI Taxonomy" id="85831"/>
    <lineage>
        <taxon>Bacteria</taxon>
        <taxon>Pseudomonadati</taxon>
        <taxon>Bacteroidota</taxon>
        <taxon>Bacteroidia</taxon>
        <taxon>Bacteroidales</taxon>
        <taxon>Bacteroidaceae</taxon>
        <taxon>Bacteroides</taxon>
    </lineage>
</organism>
<gene>
    <name evidence="2" type="ORF">D7Y07_18985</name>
</gene>
<dbReference type="InterPro" id="IPR016181">
    <property type="entry name" value="Acyl_CoA_acyltransferase"/>
</dbReference>
<dbReference type="InterPro" id="IPR052564">
    <property type="entry name" value="N-acetyltrans/Recomb-assoc"/>
</dbReference>
<dbReference type="STRING" id="1235814.GCA_000613385_02358"/>
<evidence type="ECO:0000313" key="3">
    <source>
        <dbReference type="Proteomes" id="UP000267159"/>
    </source>
</evidence>
<comment type="caution">
    <text evidence="2">The sequence shown here is derived from an EMBL/GenBank/DDBJ whole genome shotgun (WGS) entry which is preliminary data.</text>
</comment>
<dbReference type="PROSITE" id="PS51186">
    <property type="entry name" value="GNAT"/>
    <property type="match status" value="1"/>
</dbReference>
<evidence type="ECO:0000259" key="1">
    <source>
        <dbReference type="PROSITE" id="PS51186"/>
    </source>
</evidence>
<dbReference type="Gene3D" id="3.40.630.30">
    <property type="match status" value="1"/>
</dbReference>
<name>A0A3L8A5N7_9BACE</name>
<proteinExistence type="predicted"/>
<accession>A0A3L8A5N7</accession>
<dbReference type="CDD" id="cd04301">
    <property type="entry name" value="NAT_SF"/>
    <property type="match status" value="1"/>
</dbReference>
<dbReference type="EMBL" id="RAZM01000104">
    <property type="protein sequence ID" value="RLT78487.1"/>
    <property type="molecule type" value="Genomic_DNA"/>
</dbReference>
<dbReference type="SUPFAM" id="SSF55729">
    <property type="entry name" value="Acyl-CoA N-acyltransferases (Nat)"/>
    <property type="match status" value="1"/>
</dbReference>
<dbReference type="PANTHER" id="PTHR43451">
    <property type="entry name" value="ACETYLTRANSFERASE (GNAT) FAMILY PROTEIN"/>
    <property type="match status" value="1"/>
</dbReference>
<dbReference type="Proteomes" id="UP000267159">
    <property type="component" value="Unassembled WGS sequence"/>
</dbReference>
<feature type="domain" description="N-acetyltransferase" evidence="1">
    <location>
        <begin position="1"/>
        <end position="144"/>
    </location>
</feature>
<dbReference type="PANTHER" id="PTHR43451:SF1">
    <property type="entry name" value="ACETYLTRANSFERASE"/>
    <property type="match status" value="1"/>
</dbReference>
<dbReference type="GO" id="GO:0016747">
    <property type="term" value="F:acyltransferase activity, transferring groups other than amino-acyl groups"/>
    <property type="evidence" value="ECO:0007669"/>
    <property type="project" value="InterPro"/>
</dbReference>
<dbReference type="RefSeq" id="WP_121765810.1">
    <property type="nucleotide sequence ID" value="NZ_RAZM01000104.1"/>
</dbReference>
<sequence length="149" mass="16933">MNIKKINNEEYNKAIQLSLAVFTKCGTTDFNANGLKTFKKFVYNKELINELTIFLGGAFDNNELVGIIGTKLNGTHISLFFINPDYHRKGIGRELFNCAYANQIVNKITVNSSSYAIRFYESLGFSKIAEEQETDGLRYTPMIKIQNKL</sequence>